<evidence type="ECO:0000313" key="4">
    <source>
        <dbReference type="Proteomes" id="UP000031366"/>
    </source>
</evidence>
<dbReference type="Proteomes" id="UP000031366">
    <property type="component" value="Unassembled WGS sequence"/>
</dbReference>
<dbReference type="STRING" id="29341.RSJ17_02795"/>
<dbReference type="SUPFAM" id="SSF81324">
    <property type="entry name" value="Voltage-gated potassium channels"/>
    <property type="match status" value="1"/>
</dbReference>
<dbReference type="Gene3D" id="2.160.20.80">
    <property type="entry name" value="E3 ubiquitin-protein ligase SopA"/>
    <property type="match status" value="1"/>
</dbReference>
<feature type="domain" description="Potassium channel" evidence="2">
    <location>
        <begin position="260"/>
        <end position="352"/>
    </location>
</feature>
<gene>
    <name evidence="3" type="ORF">U732_2098</name>
</gene>
<reference evidence="3 4" key="1">
    <citation type="journal article" date="2015" name="Infect. Genet. Evol.">
        <title>Genomic sequences of six botulinum neurotoxin-producing strains representing three clostridial species illustrate the mobility and diversity of botulinum neurotoxin genes.</title>
        <authorList>
            <person name="Smith T.J."/>
            <person name="Hill K.K."/>
            <person name="Xie G."/>
            <person name="Foley B.T."/>
            <person name="Williamson C.H."/>
            <person name="Foster J.T."/>
            <person name="Johnson S.L."/>
            <person name="Chertkov O."/>
            <person name="Teshima H."/>
            <person name="Gibbons H.S."/>
            <person name="Johnsky L.A."/>
            <person name="Karavis M.A."/>
            <person name="Smith L.A."/>
        </authorList>
    </citation>
    <scope>NUCLEOTIDE SEQUENCE [LARGE SCALE GENOMIC DNA]</scope>
    <source>
        <strain evidence="3 4">CDC 2741</strain>
    </source>
</reference>
<dbReference type="Gene3D" id="1.10.287.70">
    <property type="match status" value="1"/>
</dbReference>
<evidence type="ECO:0000256" key="1">
    <source>
        <dbReference type="SAM" id="Phobius"/>
    </source>
</evidence>
<dbReference type="InterPro" id="IPR001646">
    <property type="entry name" value="5peptide_repeat"/>
</dbReference>
<dbReference type="InterPro" id="IPR013099">
    <property type="entry name" value="K_chnl_dom"/>
</dbReference>
<evidence type="ECO:0000313" key="3">
    <source>
        <dbReference type="EMBL" id="KIE45707.1"/>
    </source>
</evidence>
<accession>A0A0C1QXG8</accession>
<evidence type="ECO:0000259" key="2">
    <source>
        <dbReference type="Pfam" id="PF07885"/>
    </source>
</evidence>
<dbReference type="SUPFAM" id="SSF141571">
    <property type="entry name" value="Pentapeptide repeat-like"/>
    <property type="match status" value="1"/>
</dbReference>
<comment type="caution">
    <text evidence="3">The sequence shown here is derived from an EMBL/GenBank/DDBJ whole genome shotgun (WGS) entry which is preliminary data.</text>
</comment>
<protein>
    <submittedName>
        <fullName evidence="3">Pentapeptide repeats family protein</fullName>
    </submittedName>
</protein>
<dbReference type="Pfam" id="PF07885">
    <property type="entry name" value="Ion_trans_2"/>
    <property type="match status" value="1"/>
</dbReference>
<feature type="transmembrane region" description="Helical" evidence="1">
    <location>
        <begin position="321"/>
        <end position="343"/>
    </location>
</feature>
<dbReference type="Pfam" id="PF00805">
    <property type="entry name" value="Pentapeptide"/>
    <property type="match status" value="1"/>
</dbReference>
<dbReference type="EMBL" id="AYSO01000018">
    <property type="protein sequence ID" value="KIE45707.1"/>
    <property type="molecule type" value="Genomic_DNA"/>
</dbReference>
<proteinExistence type="predicted"/>
<keyword evidence="1" id="KW-0812">Transmembrane</keyword>
<sequence length="353" mass="41639">MKNKSYNYDEEYKIANRIIELENYKSDDIDKIFFSNTKYVSCNFSHIIFEDINFYNMIFEDCTFEFCSFSHCNIRNKSLLQFFSSEIFKCSFEKCNLKGISIKKSRFKDVTFKDAFLKGCNFIGNCYSKVKFIDDCNLMDCVIRDSNCRFDICFINKKSYTKFNLNSYVGKFNYDNKYYCKDDKYYDSEKRYKDICNTYLCFGSQYLKNDIREKQGECFYESKKALYRTLKGPRKITSFLSYYVCGYGEKPYRTFSFSLIIVIFCAILYMFTGLQGKDELILYGFNVGAKGIRVLIRDFIYCFHFSLVTFSTVGYGDLVPYGIMSTIISSIEIILGVLMIGIWTSTLVRKMTR</sequence>
<dbReference type="OrthoDB" id="268207at2"/>
<feature type="transmembrane region" description="Helical" evidence="1">
    <location>
        <begin position="255"/>
        <end position="274"/>
    </location>
</feature>
<name>A0A0C1QXG8_9CLOT</name>
<keyword evidence="4" id="KW-1185">Reference proteome</keyword>
<keyword evidence="1" id="KW-1133">Transmembrane helix</keyword>
<dbReference type="AlphaFoldDB" id="A0A0C1QXG8"/>
<keyword evidence="1" id="KW-0472">Membrane</keyword>
<dbReference type="RefSeq" id="WP_039634257.1">
    <property type="nucleotide sequence ID" value="NZ_AYSO01000018.1"/>
</dbReference>
<organism evidence="3 4">
    <name type="scientific">Clostridium argentinense CDC 2741</name>
    <dbReference type="NCBI Taxonomy" id="1418104"/>
    <lineage>
        <taxon>Bacteria</taxon>
        <taxon>Bacillati</taxon>
        <taxon>Bacillota</taxon>
        <taxon>Clostridia</taxon>
        <taxon>Eubacteriales</taxon>
        <taxon>Clostridiaceae</taxon>
        <taxon>Clostridium</taxon>
    </lineage>
</organism>